<dbReference type="AlphaFoldDB" id="A0A1M6PZ99"/>
<dbReference type="RefSeq" id="WP_073150169.1">
    <property type="nucleotide sequence ID" value="NZ_FRAG01000028.1"/>
</dbReference>
<dbReference type="InterPro" id="IPR029063">
    <property type="entry name" value="SAM-dependent_MTases_sf"/>
</dbReference>
<feature type="domain" description="Methyltransferase" evidence="2">
    <location>
        <begin position="41"/>
        <end position="136"/>
    </location>
</feature>
<protein>
    <submittedName>
        <fullName evidence="3">Methyltransferase domain-containing protein</fullName>
    </submittedName>
</protein>
<dbReference type="Proteomes" id="UP000184465">
    <property type="component" value="Unassembled WGS sequence"/>
</dbReference>
<dbReference type="Pfam" id="PF13649">
    <property type="entry name" value="Methyltransf_25"/>
    <property type="match status" value="1"/>
</dbReference>
<dbReference type="GO" id="GO:0008168">
    <property type="term" value="F:methyltransferase activity"/>
    <property type="evidence" value="ECO:0007669"/>
    <property type="project" value="UniProtKB-KW"/>
</dbReference>
<dbReference type="GO" id="GO:0032259">
    <property type="term" value="P:methylation"/>
    <property type="evidence" value="ECO:0007669"/>
    <property type="project" value="UniProtKB-KW"/>
</dbReference>
<dbReference type="InterPro" id="IPR041698">
    <property type="entry name" value="Methyltransf_25"/>
</dbReference>
<organism evidence="3 4">
    <name type="scientific">Paramaledivibacter caminithermalis (strain DSM 15212 / CIP 107654 / DViRD3)</name>
    <name type="common">Clostridium caminithermale</name>
    <dbReference type="NCBI Taxonomy" id="1121301"/>
    <lineage>
        <taxon>Bacteria</taxon>
        <taxon>Bacillati</taxon>
        <taxon>Bacillota</taxon>
        <taxon>Clostridia</taxon>
        <taxon>Peptostreptococcales</taxon>
        <taxon>Caminicellaceae</taxon>
        <taxon>Paramaledivibacter</taxon>
    </lineage>
</organism>
<accession>A0A1M6PZ99</accession>
<dbReference type="STRING" id="1121301.SAMN02745912_02363"/>
<evidence type="ECO:0000259" key="2">
    <source>
        <dbReference type="Pfam" id="PF13649"/>
    </source>
</evidence>
<keyword evidence="1 3" id="KW-0808">Transferase</keyword>
<evidence type="ECO:0000256" key="1">
    <source>
        <dbReference type="ARBA" id="ARBA00022679"/>
    </source>
</evidence>
<dbReference type="PANTHER" id="PTHR43861">
    <property type="entry name" value="TRANS-ACONITATE 2-METHYLTRANSFERASE-RELATED"/>
    <property type="match status" value="1"/>
</dbReference>
<keyword evidence="3" id="KW-0489">Methyltransferase</keyword>
<dbReference type="CDD" id="cd02440">
    <property type="entry name" value="AdoMet_MTases"/>
    <property type="match status" value="1"/>
</dbReference>
<evidence type="ECO:0000313" key="3">
    <source>
        <dbReference type="EMBL" id="SHK13217.1"/>
    </source>
</evidence>
<dbReference type="OrthoDB" id="9811589at2"/>
<dbReference type="Gene3D" id="2.20.25.110">
    <property type="entry name" value="S-adenosyl-L-methionine-dependent methyltransferases"/>
    <property type="match status" value="1"/>
</dbReference>
<gene>
    <name evidence="3" type="ORF">SAMN02745912_02363</name>
</gene>
<dbReference type="SUPFAM" id="SSF53335">
    <property type="entry name" value="S-adenosyl-L-methionine-dependent methyltransferases"/>
    <property type="match status" value="1"/>
</dbReference>
<proteinExistence type="predicted"/>
<dbReference type="Gene3D" id="3.40.50.150">
    <property type="entry name" value="Vaccinia Virus protein VP39"/>
    <property type="match status" value="1"/>
</dbReference>
<dbReference type="EMBL" id="FRAG01000028">
    <property type="protein sequence ID" value="SHK13217.1"/>
    <property type="molecule type" value="Genomic_DNA"/>
</dbReference>
<sequence>MEAYTGFAEVYDFLMKDVDYIGWVDYIEEIFGMEGVKPQSILELACGTGNITNKLAKRGYDVVGVDISSDMLTFAKNKAHDTGVFVKYLNQDMRELDYNKKVDTVLCLCDGFNYILEKDDLLSIFKKIYSLLKEKGLFVFDISSYYKLSEILGNNVYAESFEDISYIWENYFDEETSICQLDLTIFKRKDKLFERYKEIHYQRAYKIEEIFHILKNAGFNNICGYKAFTFEEFEFDHERVNFVCKK</sequence>
<keyword evidence="4" id="KW-1185">Reference proteome</keyword>
<name>A0A1M6PZ99_PARC5</name>
<reference evidence="3 4" key="1">
    <citation type="submission" date="2016-11" db="EMBL/GenBank/DDBJ databases">
        <authorList>
            <person name="Jaros S."/>
            <person name="Januszkiewicz K."/>
            <person name="Wedrychowicz H."/>
        </authorList>
    </citation>
    <scope>NUCLEOTIDE SEQUENCE [LARGE SCALE GENOMIC DNA]</scope>
    <source>
        <strain evidence="3 4">DSM 15212</strain>
    </source>
</reference>
<evidence type="ECO:0000313" key="4">
    <source>
        <dbReference type="Proteomes" id="UP000184465"/>
    </source>
</evidence>